<dbReference type="Gene3D" id="3.30.40.10">
    <property type="entry name" value="Zinc/RING finger domain, C3HC4 (zinc finger)"/>
    <property type="match status" value="1"/>
</dbReference>
<gene>
    <name evidence="1" type="ORF">OS493_024094</name>
</gene>
<evidence type="ECO:0000313" key="1">
    <source>
        <dbReference type="EMBL" id="KAJ7384078.1"/>
    </source>
</evidence>
<name>A0A9W9ZLS8_9CNID</name>
<dbReference type="AlphaFoldDB" id="A0A9W9ZLS8"/>
<reference evidence="1" key="1">
    <citation type="submission" date="2023-01" db="EMBL/GenBank/DDBJ databases">
        <title>Genome assembly of the deep-sea coral Lophelia pertusa.</title>
        <authorList>
            <person name="Herrera S."/>
            <person name="Cordes E."/>
        </authorList>
    </citation>
    <scope>NUCLEOTIDE SEQUENCE</scope>
    <source>
        <strain evidence="1">USNM1676648</strain>
        <tissue evidence="1">Polyp</tissue>
    </source>
</reference>
<protein>
    <recommendedName>
        <fullName evidence="3">TRAF-type domain-containing protein</fullName>
    </recommendedName>
</protein>
<dbReference type="EMBL" id="MU825891">
    <property type="protein sequence ID" value="KAJ7384078.1"/>
    <property type="molecule type" value="Genomic_DNA"/>
</dbReference>
<dbReference type="SUPFAM" id="SSF49599">
    <property type="entry name" value="TRAF domain-like"/>
    <property type="match status" value="1"/>
</dbReference>
<keyword evidence="2" id="KW-1185">Reference proteome</keyword>
<accession>A0A9W9ZLS8</accession>
<sequence length="181" mass="19997">MATPCVANAWIELCPTESGPARWTEVIWVCRGPARNLALQAIILNFTIKCPNGLGCLWMGKLESMSSHKGECKMEMVECQNSTCTAMVYRVKRTPTKKDVPTRVKNNSGCRDQAIAHFGMCKAEPQSCPFNCGAILDQDVSVERHFLDNSRSHLDLTVAKNDAIKDKQGNSSISNSRQSAF</sequence>
<comment type="caution">
    <text evidence="1">The sequence shown here is derived from an EMBL/GenBank/DDBJ whole genome shotgun (WGS) entry which is preliminary data.</text>
</comment>
<dbReference type="InterPro" id="IPR013083">
    <property type="entry name" value="Znf_RING/FYVE/PHD"/>
</dbReference>
<dbReference type="Proteomes" id="UP001163046">
    <property type="component" value="Unassembled WGS sequence"/>
</dbReference>
<evidence type="ECO:0008006" key="3">
    <source>
        <dbReference type="Google" id="ProtNLM"/>
    </source>
</evidence>
<organism evidence="1 2">
    <name type="scientific">Desmophyllum pertusum</name>
    <dbReference type="NCBI Taxonomy" id="174260"/>
    <lineage>
        <taxon>Eukaryota</taxon>
        <taxon>Metazoa</taxon>
        <taxon>Cnidaria</taxon>
        <taxon>Anthozoa</taxon>
        <taxon>Hexacorallia</taxon>
        <taxon>Scleractinia</taxon>
        <taxon>Caryophylliina</taxon>
        <taxon>Caryophylliidae</taxon>
        <taxon>Desmophyllum</taxon>
    </lineage>
</organism>
<evidence type="ECO:0000313" key="2">
    <source>
        <dbReference type="Proteomes" id="UP001163046"/>
    </source>
</evidence>
<proteinExistence type="predicted"/>